<dbReference type="Proteomes" id="UP000628442">
    <property type="component" value="Unassembled WGS sequence"/>
</dbReference>
<dbReference type="OrthoDB" id="119583at2"/>
<dbReference type="InterPro" id="IPR007048">
    <property type="entry name" value="IraD/Gp25-like"/>
</dbReference>
<dbReference type="EMBL" id="CP036401">
    <property type="protein sequence ID" value="QBI01281.1"/>
    <property type="molecule type" value="Genomic_DNA"/>
</dbReference>
<sequence>MAELTAQERLQPSLLDRLVDREPHRKQESREGRVLSKAQLREAVLRDLGWLFNSVRPGNAELAGHPYAQRSVLNFGLPALSGETASTLDLPGIERNIRQAILDFEPRITPASLQVEALAGAAMLDQHNIVSIRIRGQLWAQPVPLELLLRTDVDLETGAVEIRDLGKGA</sequence>
<reference evidence="3 4" key="2">
    <citation type="submission" date="2019-02" db="EMBL/GenBank/DDBJ databases">
        <title>Draft Genome Sequences of Six Type Strains of the Genus Massilia.</title>
        <authorList>
            <person name="Miess H."/>
            <person name="Frediansyhah A."/>
            <person name="Gross H."/>
        </authorList>
    </citation>
    <scope>NUCLEOTIDE SEQUENCE [LARGE SCALE GENOMIC DNA]</scope>
    <source>
        <strain evidence="3 4">DSM 17472</strain>
    </source>
</reference>
<evidence type="ECO:0000313" key="5">
    <source>
        <dbReference type="Proteomes" id="UP000628442"/>
    </source>
</evidence>
<dbReference type="RefSeq" id="WP_131145403.1">
    <property type="nucleotide sequence ID" value="NZ_BMWV01000003.1"/>
</dbReference>
<organism evidence="2 5">
    <name type="scientific">Pseudoduganella albidiflava</name>
    <dbReference type="NCBI Taxonomy" id="321983"/>
    <lineage>
        <taxon>Bacteria</taxon>
        <taxon>Pseudomonadati</taxon>
        <taxon>Pseudomonadota</taxon>
        <taxon>Betaproteobacteria</taxon>
        <taxon>Burkholderiales</taxon>
        <taxon>Oxalobacteraceae</taxon>
        <taxon>Telluria group</taxon>
        <taxon>Pseudoduganella</taxon>
    </lineage>
</organism>
<dbReference type="EMBL" id="BMWV01000003">
    <property type="protein sequence ID" value="GGY36924.1"/>
    <property type="molecule type" value="Genomic_DNA"/>
</dbReference>
<evidence type="ECO:0000313" key="2">
    <source>
        <dbReference type="EMBL" id="GGY36924.1"/>
    </source>
</evidence>
<dbReference type="NCBIfam" id="TIGR03357">
    <property type="entry name" value="VI_zyme"/>
    <property type="match status" value="1"/>
</dbReference>
<dbReference type="PANTHER" id="PTHR38595:SF1">
    <property type="entry name" value="TYPE VI SECRETION SYSTEM COMPONENT TSSE1"/>
    <property type="match status" value="1"/>
</dbReference>
<dbReference type="AlphaFoldDB" id="A0A411WWX0"/>
<dbReference type="InterPro" id="IPR017737">
    <property type="entry name" value="TssE1-like"/>
</dbReference>
<keyword evidence="4" id="KW-1185">Reference proteome</keyword>
<dbReference type="PANTHER" id="PTHR38595">
    <property type="entry name" value="CYTOPLASMIC PROTEIN-RELATED"/>
    <property type="match status" value="1"/>
</dbReference>
<dbReference type="SUPFAM" id="SSF160719">
    <property type="entry name" value="gpW/gp25-like"/>
    <property type="match status" value="1"/>
</dbReference>
<gene>
    <name evidence="2" type="primary">impF</name>
    <name evidence="3" type="synonym">tssE</name>
    <name evidence="3" type="ORF">EYF70_10840</name>
    <name evidence="2" type="ORF">GCM10007387_19080</name>
</gene>
<evidence type="ECO:0000313" key="4">
    <source>
        <dbReference type="Proteomes" id="UP000292307"/>
    </source>
</evidence>
<proteinExistence type="predicted"/>
<dbReference type="InterPro" id="IPR053176">
    <property type="entry name" value="T6SS_TssE1-like"/>
</dbReference>
<accession>A0A411WWX0</accession>
<dbReference type="Pfam" id="PF04965">
    <property type="entry name" value="GPW_gp25"/>
    <property type="match status" value="1"/>
</dbReference>
<protein>
    <submittedName>
        <fullName evidence="3">Type VI secretion system baseplate subunit TssE</fullName>
    </submittedName>
    <submittedName>
        <fullName evidence="2">Type VI secretion system protein ImpF</fullName>
    </submittedName>
</protein>
<name>A0A411WWX0_9BURK</name>
<reference evidence="2" key="3">
    <citation type="submission" date="2022-12" db="EMBL/GenBank/DDBJ databases">
        <authorList>
            <person name="Sun Q."/>
            <person name="Kim S."/>
        </authorList>
    </citation>
    <scope>NUCLEOTIDE SEQUENCE</scope>
    <source>
        <strain evidence="2">KCTC 12343</strain>
    </source>
</reference>
<reference evidence="2" key="1">
    <citation type="journal article" date="2014" name="Int. J. Syst. Evol. Microbiol.">
        <title>Complete genome sequence of Corynebacterium casei LMG S-19264T (=DSM 44701T), isolated from a smear-ripened cheese.</title>
        <authorList>
            <consortium name="US DOE Joint Genome Institute (JGI-PGF)"/>
            <person name="Walter F."/>
            <person name="Albersmeier A."/>
            <person name="Kalinowski J."/>
            <person name="Ruckert C."/>
        </authorList>
    </citation>
    <scope>NUCLEOTIDE SEQUENCE</scope>
    <source>
        <strain evidence="2">KCTC 12343</strain>
    </source>
</reference>
<evidence type="ECO:0000313" key="3">
    <source>
        <dbReference type="EMBL" id="QBI01281.1"/>
    </source>
</evidence>
<evidence type="ECO:0000259" key="1">
    <source>
        <dbReference type="Pfam" id="PF04965"/>
    </source>
</evidence>
<dbReference type="Proteomes" id="UP000292307">
    <property type="component" value="Chromosome"/>
</dbReference>
<feature type="domain" description="IraD/Gp25-like" evidence="1">
    <location>
        <begin position="39"/>
        <end position="142"/>
    </location>
</feature>